<organism evidence="5 6">
    <name type="scientific">Lentilactobacillus parafarraginis F0439</name>
    <dbReference type="NCBI Taxonomy" id="797515"/>
    <lineage>
        <taxon>Bacteria</taxon>
        <taxon>Bacillati</taxon>
        <taxon>Bacillota</taxon>
        <taxon>Bacilli</taxon>
        <taxon>Lactobacillales</taxon>
        <taxon>Lactobacillaceae</taxon>
        <taxon>Lentilactobacillus</taxon>
    </lineage>
</organism>
<evidence type="ECO:0000313" key="5">
    <source>
        <dbReference type="EMBL" id="EHM00024.1"/>
    </source>
</evidence>
<evidence type="ECO:0000256" key="3">
    <source>
        <dbReference type="SAM" id="SignalP"/>
    </source>
</evidence>
<keyword evidence="2" id="KW-0378">Hydrolase</keyword>
<dbReference type="HOGENOM" id="CLU_037608_0_0_9"/>
<protein>
    <submittedName>
        <fullName evidence="5">Polysaccharide deacetylase</fullName>
    </submittedName>
</protein>
<dbReference type="GO" id="GO:0046872">
    <property type="term" value="F:metal ion binding"/>
    <property type="evidence" value="ECO:0007669"/>
    <property type="project" value="UniProtKB-KW"/>
</dbReference>
<feature type="domain" description="NodB homology" evidence="4">
    <location>
        <begin position="148"/>
        <end position="322"/>
    </location>
</feature>
<dbReference type="PROSITE" id="PS51677">
    <property type="entry name" value="NODB"/>
    <property type="match status" value="1"/>
</dbReference>
<dbReference type="Pfam" id="PF01522">
    <property type="entry name" value="Polysacc_deac_1"/>
    <property type="match status" value="1"/>
</dbReference>
<dbReference type="SUPFAM" id="SSF88713">
    <property type="entry name" value="Glycoside hydrolase/deacetylase"/>
    <property type="match status" value="1"/>
</dbReference>
<feature type="signal peptide" evidence="3">
    <location>
        <begin position="1"/>
        <end position="19"/>
    </location>
</feature>
<dbReference type="STRING" id="797515.HMPREF9103_00796"/>
<dbReference type="InterPro" id="IPR011330">
    <property type="entry name" value="Glyco_hydro/deAcase_b/a-brl"/>
</dbReference>
<dbReference type="GO" id="GO:0005975">
    <property type="term" value="P:carbohydrate metabolic process"/>
    <property type="evidence" value="ECO:0007669"/>
    <property type="project" value="InterPro"/>
</dbReference>
<keyword evidence="6" id="KW-1185">Reference proteome</keyword>
<dbReference type="PANTHER" id="PTHR10587:SF133">
    <property type="entry name" value="CHITIN DEACETYLASE 1-RELATED"/>
    <property type="match status" value="1"/>
</dbReference>
<name>G9ZM48_9LACO</name>
<dbReference type="PANTHER" id="PTHR10587">
    <property type="entry name" value="GLYCOSYL TRANSFERASE-RELATED"/>
    <property type="match status" value="1"/>
</dbReference>
<dbReference type="RefSeq" id="WP_008211436.1">
    <property type="nucleotide sequence ID" value="NZ_JH414929.1"/>
</dbReference>
<evidence type="ECO:0000313" key="6">
    <source>
        <dbReference type="Proteomes" id="UP000004625"/>
    </source>
</evidence>
<evidence type="ECO:0000256" key="2">
    <source>
        <dbReference type="ARBA" id="ARBA00022801"/>
    </source>
</evidence>
<accession>G9ZM48</accession>
<keyword evidence="3" id="KW-0732">Signal</keyword>
<evidence type="ECO:0000256" key="1">
    <source>
        <dbReference type="ARBA" id="ARBA00022723"/>
    </source>
</evidence>
<dbReference type="eggNOG" id="COG0726">
    <property type="taxonomic scope" value="Bacteria"/>
</dbReference>
<keyword evidence="1" id="KW-0479">Metal-binding</keyword>
<dbReference type="InterPro" id="IPR002509">
    <property type="entry name" value="NODB_dom"/>
</dbReference>
<dbReference type="EMBL" id="AGEY01000032">
    <property type="protein sequence ID" value="EHM00024.1"/>
    <property type="molecule type" value="Genomic_DNA"/>
</dbReference>
<gene>
    <name evidence="5" type="ORF">HMPREF9103_00796</name>
</gene>
<feature type="chain" id="PRO_5039463495" evidence="3">
    <location>
        <begin position="20"/>
        <end position="347"/>
    </location>
</feature>
<evidence type="ECO:0000259" key="4">
    <source>
        <dbReference type="PROSITE" id="PS51677"/>
    </source>
</evidence>
<comment type="caution">
    <text evidence="5">The sequence shown here is derived from an EMBL/GenBank/DDBJ whole genome shotgun (WGS) entry which is preliminary data.</text>
</comment>
<dbReference type="AlphaFoldDB" id="G9ZM48"/>
<dbReference type="GO" id="GO:0016810">
    <property type="term" value="F:hydrolase activity, acting on carbon-nitrogen (but not peptide) bonds"/>
    <property type="evidence" value="ECO:0007669"/>
    <property type="project" value="InterPro"/>
</dbReference>
<dbReference type="Gene3D" id="3.20.20.370">
    <property type="entry name" value="Glycoside hydrolase/deacetylase"/>
    <property type="match status" value="1"/>
</dbReference>
<sequence>MKYQKALATIGILSLAAFAFGTVSATTNAAAKSSQSVAKKTSKRLTYGNITNNNLNRLATIRQLTRTQLAETHKLSGKQVQRLVYLPLPRHLTATNFTLDSQHLTIHLTKNQYGVKNVAIPLNKLTGIILNRYMPKKYDFTPVKTPKKVVALTFDDGPDPTLTPRLLKTLKKYNVPATFFEVGTSVMRYPSISREVLKSGNQIGNHSWSHPQLTNLSSTSALHQIALTDAAIYKATKTIPYYIRPPYGAVNARIGNLYDRPIVRWSVDSRDWAYLNTAKTVSHVLATTTNGSIILMHDIHATSVAAVPQIIRSLKKRGYTFVTLEQLNQKPLLGNLQYFGRNDYRGF</sequence>
<dbReference type="GO" id="GO:0016020">
    <property type="term" value="C:membrane"/>
    <property type="evidence" value="ECO:0007669"/>
    <property type="project" value="TreeGrafter"/>
</dbReference>
<dbReference type="Proteomes" id="UP000004625">
    <property type="component" value="Unassembled WGS sequence"/>
</dbReference>
<proteinExistence type="predicted"/>
<dbReference type="InterPro" id="IPR050248">
    <property type="entry name" value="Polysacc_deacetylase_ArnD"/>
</dbReference>
<dbReference type="PATRIC" id="fig|797515.3.peg.742"/>
<reference evidence="5 6" key="1">
    <citation type="submission" date="2011-09" db="EMBL/GenBank/DDBJ databases">
        <authorList>
            <person name="Weinstock G."/>
            <person name="Sodergren E."/>
            <person name="Clifton S."/>
            <person name="Fulton L."/>
            <person name="Fulton B."/>
            <person name="Courtney L."/>
            <person name="Fronick C."/>
            <person name="Harrison M."/>
            <person name="Strong C."/>
            <person name="Farmer C."/>
            <person name="Delahaunty K."/>
            <person name="Markovic C."/>
            <person name="Hall O."/>
            <person name="Minx P."/>
            <person name="Tomlinson C."/>
            <person name="Mitreva M."/>
            <person name="Hou S."/>
            <person name="Chen J."/>
            <person name="Wollam A."/>
            <person name="Pepin K.H."/>
            <person name="Johnson M."/>
            <person name="Bhonagiri V."/>
            <person name="Zhang X."/>
            <person name="Suruliraj S."/>
            <person name="Warren W."/>
            <person name="Chinwalla A."/>
            <person name="Mardis E.R."/>
            <person name="Wilson R.K."/>
        </authorList>
    </citation>
    <scope>NUCLEOTIDE SEQUENCE [LARGE SCALE GENOMIC DNA]</scope>
    <source>
        <strain evidence="5 6">F0439</strain>
    </source>
</reference>